<organism evidence="1">
    <name type="scientific">Glycine max</name>
    <name type="common">Soybean</name>
    <name type="synonym">Glycine hispida</name>
    <dbReference type="NCBI Taxonomy" id="3847"/>
    <lineage>
        <taxon>Eukaryota</taxon>
        <taxon>Viridiplantae</taxon>
        <taxon>Streptophyta</taxon>
        <taxon>Embryophyta</taxon>
        <taxon>Tracheophyta</taxon>
        <taxon>Spermatophyta</taxon>
        <taxon>Magnoliopsida</taxon>
        <taxon>eudicotyledons</taxon>
        <taxon>Gunneridae</taxon>
        <taxon>Pentapetalae</taxon>
        <taxon>rosids</taxon>
        <taxon>fabids</taxon>
        <taxon>Fabales</taxon>
        <taxon>Fabaceae</taxon>
        <taxon>Papilionoideae</taxon>
        <taxon>50 kb inversion clade</taxon>
        <taxon>NPAAA clade</taxon>
        <taxon>indigoferoid/millettioid clade</taxon>
        <taxon>Phaseoleae</taxon>
        <taxon>Glycine</taxon>
        <taxon>Glycine subgen. Soja</taxon>
    </lineage>
</organism>
<protein>
    <submittedName>
        <fullName evidence="1">Uncharacterized protein</fullName>
    </submittedName>
</protein>
<name>C6TII1_SOYBN</name>
<dbReference type="AlphaFoldDB" id="C6TII1"/>
<accession>C6TII1</accession>
<proteinExistence type="evidence at transcript level"/>
<sequence>MDQGQIHRCTMHTGMQYPSIHMEVYPQQGLDRWTWHPPILFHKLV</sequence>
<reference evidence="1" key="1">
    <citation type="submission" date="2009-08" db="EMBL/GenBank/DDBJ databases">
        <authorList>
            <person name="Cheung F."/>
            <person name="Xiao Y."/>
            <person name="Chan A."/>
            <person name="Moskal W."/>
            <person name="Town C.D."/>
        </authorList>
    </citation>
    <scope>NUCLEOTIDE SEQUENCE</scope>
</reference>
<evidence type="ECO:0000313" key="1">
    <source>
        <dbReference type="EMBL" id="ACU22721.1"/>
    </source>
</evidence>
<dbReference type="EMBL" id="BT097463">
    <property type="protein sequence ID" value="ACU22721.1"/>
    <property type="molecule type" value="mRNA"/>
</dbReference>